<dbReference type="PANTHER" id="PTHR43596:SF1">
    <property type="entry name" value="ADP,ATP CARRIER PROTEIN"/>
    <property type="match status" value="1"/>
</dbReference>
<keyword evidence="1" id="KW-0472">Membrane</keyword>
<dbReference type="PANTHER" id="PTHR43596">
    <property type="entry name" value="ADP,ATP CARRIER PROTEIN"/>
    <property type="match status" value="1"/>
</dbReference>
<dbReference type="EMBL" id="QOPI01000002">
    <property type="protein sequence ID" value="RCL45506.1"/>
    <property type="molecule type" value="Genomic_DNA"/>
</dbReference>
<proteinExistence type="predicted"/>
<evidence type="ECO:0000313" key="3">
    <source>
        <dbReference type="Proteomes" id="UP000252915"/>
    </source>
</evidence>
<reference evidence="2 3" key="1">
    <citation type="journal article" date="2018" name="Microbiome">
        <title>Fine metagenomic profile of the Mediterranean stratified and mixed water columns revealed by assembly and recruitment.</title>
        <authorList>
            <person name="Haro-Moreno J.M."/>
            <person name="Lopez-Perez M."/>
            <person name="De La Torre J.R."/>
            <person name="Picazo A."/>
            <person name="Camacho A."/>
            <person name="Rodriguez-Valera F."/>
        </authorList>
    </citation>
    <scope>NUCLEOTIDE SEQUENCE [LARGE SCALE GENOMIC DNA]</scope>
    <source>
        <strain evidence="2">MED-G78</strain>
    </source>
</reference>
<feature type="transmembrane region" description="Helical" evidence="1">
    <location>
        <begin position="112"/>
        <end position="135"/>
    </location>
</feature>
<name>A0A368C974_9GAMM</name>
<dbReference type="Proteomes" id="UP000252915">
    <property type="component" value="Unassembled WGS sequence"/>
</dbReference>
<feature type="transmembrane region" description="Helical" evidence="1">
    <location>
        <begin position="384"/>
        <end position="405"/>
    </location>
</feature>
<dbReference type="Gene3D" id="1.20.1250.20">
    <property type="entry name" value="MFS general substrate transporter like domains"/>
    <property type="match status" value="1"/>
</dbReference>
<feature type="transmembrane region" description="Helical" evidence="1">
    <location>
        <begin position="142"/>
        <end position="161"/>
    </location>
</feature>
<comment type="caution">
    <text evidence="2">The sequence shown here is derived from an EMBL/GenBank/DDBJ whole genome shotgun (WGS) entry which is preliminary data.</text>
</comment>
<dbReference type="InterPro" id="IPR036259">
    <property type="entry name" value="MFS_trans_sf"/>
</dbReference>
<evidence type="ECO:0000313" key="2">
    <source>
        <dbReference type="EMBL" id="RCL45506.1"/>
    </source>
</evidence>
<dbReference type="AlphaFoldDB" id="A0A368C974"/>
<keyword evidence="1" id="KW-0812">Transmembrane</keyword>
<feature type="transmembrane region" description="Helical" evidence="1">
    <location>
        <begin position="176"/>
        <end position="196"/>
    </location>
</feature>
<sequence>MNSLFIKVNQTFTKQSFLASVFFFFVLSSWYVLRPVRNEMAVSNVDNLPLLLAIGAIAMLLVNPIYSWAASKTNLRKLLTYCYLFFISNLLMFLFAWRVLDLEGVLWLGRAFYIWCNIYSFFVVSIFWVVIINVFRSSKTRNFYGVIMAGGSIGAFVGSEISKRFSTSFNDYGLEFFSISAIILLFFGLCVGLFLISSTNSNQNKESFKPLGGASFDGIKNALTKQDIRSIAIYVWLFTGLMTIHWMTAISIIESWSSDSVERIALFSQMEQMVTALTLPTQLLLTSLIINFLGVKRILFLYGIAFLFIYIIYAVSPTISIVIFATVFLRLFEYAINKPTREIVFSHLDQNDRYKSSVFIDTFFSRLGDLSGSLFITLGQTLSLGFSIIPILAIPITGVFSYFGIRIARERKIY</sequence>
<feature type="transmembrane region" description="Helical" evidence="1">
    <location>
        <begin position="12"/>
        <end position="33"/>
    </location>
</feature>
<evidence type="ECO:0000256" key="1">
    <source>
        <dbReference type="SAM" id="Phobius"/>
    </source>
</evidence>
<organism evidence="2 3">
    <name type="scientific">SAR86 cluster bacterium</name>
    <dbReference type="NCBI Taxonomy" id="2030880"/>
    <lineage>
        <taxon>Bacteria</taxon>
        <taxon>Pseudomonadati</taxon>
        <taxon>Pseudomonadota</taxon>
        <taxon>Gammaproteobacteria</taxon>
        <taxon>SAR86 cluster</taxon>
    </lineage>
</organism>
<feature type="transmembrane region" description="Helical" evidence="1">
    <location>
        <begin position="300"/>
        <end position="329"/>
    </location>
</feature>
<dbReference type="SUPFAM" id="SSF103473">
    <property type="entry name" value="MFS general substrate transporter"/>
    <property type="match status" value="1"/>
</dbReference>
<feature type="transmembrane region" description="Helical" evidence="1">
    <location>
        <begin position="48"/>
        <end position="66"/>
    </location>
</feature>
<gene>
    <name evidence="2" type="ORF">DBW92_00790</name>
</gene>
<keyword evidence="1" id="KW-1133">Transmembrane helix</keyword>
<protein>
    <recommendedName>
        <fullName evidence="4">MFS transporter</fullName>
    </recommendedName>
</protein>
<feature type="transmembrane region" description="Helical" evidence="1">
    <location>
        <begin position="273"/>
        <end position="293"/>
    </location>
</feature>
<feature type="transmembrane region" description="Helical" evidence="1">
    <location>
        <begin position="78"/>
        <end position="100"/>
    </location>
</feature>
<evidence type="ECO:0008006" key="4">
    <source>
        <dbReference type="Google" id="ProtNLM"/>
    </source>
</evidence>
<feature type="transmembrane region" description="Helical" evidence="1">
    <location>
        <begin position="231"/>
        <end position="253"/>
    </location>
</feature>
<accession>A0A368C974</accession>